<keyword evidence="2" id="KW-0812">Transmembrane</keyword>
<feature type="compositionally biased region" description="Basic and acidic residues" evidence="1">
    <location>
        <begin position="777"/>
        <end position="787"/>
    </location>
</feature>
<feature type="chain" id="PRO_5031464695" evidence="3">
    <location>
        <begin position="28"/>
        <end position="832"/>
    </location>
</feature>
<gene>
    <name evidence="4" type="ORF">DBRI1063_LOCUS23248</name>
</gene>
<accession>A0A7S2A0B8</accession>
<feature type="compositionally biased region" description="Acidic residues" evidence="1">
    <location>
        <begin position="767"/>
        <end position="776"/>
    </location>
</feature>
<protein>
    <submittedName>
        <fullName evidence="4">Uncharacterized protein</fullName>
    </submittedName>
</protein>
<dbReference type="EMBL" id="HBGN01036256">
    <property type="protein sequence ID" value="CAD9353981.1"/>
    <property type="molecule type" value="Transcribed_RNA"/>
</dbReference>
<evidence type="ECO:0000313" key="4">
    <source>
        <dbReference type="EMBL" id="CAD9353981.1"/>
    </source>
</evidence>
<evidence type="ECO:0000256" key="3">
    <source>
        <dbReference type="SAM" id="SignalP"/>
    </source>
</evidence>
<evidence type="ECO:0000256" key="2">
    <source>
        <dbReference type="SAM" id="Phobius"/>
    </source>
</evidence>
<evidence type="ECO:0000256" key="1">
    <source>
        <dbReference type="SAM" id="MobiDB-lite"/>
    </source>
</evidence>
<reference evidence="4" key="1">
    <citation type="submission" date="2021-01" db="EMBL/GenBank/DDBJ databases">
        <authorList>
            <person name="Corre E."/>
            <person name="Pelletier E."/>
            <person name="Niang G."/>
            <person name="Scheremetjew M."/>
            <person name="Finn R."/>
            <person name="Kale V."/>
            <person name="Holt S."/>
            <person name="Cochrane G."/>
            <person name="Meng A."/>
            <person name="Brown T."/>
            <person name="Cohen L."/>
        </authorList>
    </citation>
    <scope>NUCLEOTIDE SEQUENCE</scope>
    <source>
        <strain evidence="4">Pop2</strain>
    </source>
</reference>
<proteinExistence type="predicted"/>
<sequence length="832" mass="91009">MKKRLPMYLLFSLSTLLHFSIAVASHADPLSETTQRRADPSFVPYGFQSGAPVTATYENDDSYAGSIAIDHENGLLYLTGGTYSRYFDKAQTDSLDGNSHLDTSDCFVSVLKLPDLVSDPSRRKASSETVPDPSTQPQLIFAQRFGTESNREVCSAVQYLPVLRPDGSSQQKVVSIGHTEGSDGFFTSLRRAGSDISTVYGFVMDFDLSINDNEQLESTGTLNGGMLFHENKVQYPVAFVSTPPRDGAAEMQVMYVLTMESDLGDVNPDFATKMGDKADSHVHPDLTAGGGGGLQEFGKNFDMTIRKLSWKGDDILKNEAATSEGVKRMMKEEWSRTYSPEGDEDVFASSLLYIASNSTEEDMLIIAGSTRGVGEEFGEGDEPVSGMDGFVTMMKPSSANIFSVSSSVRVQSQSNKVDVVSSLCQQENLLGLDEFFVVGYTESALAGVNINAKSSTNPLKPGFQAFLMKMSTSLSPIWTKQLGAIDADVIGLGCAVTPDGEEVYLSGIIKDAHGTEKSVRGLISDTTGSDVIVAKYKTSSGELQFMKEIGTSEDDTLARGGGITVDSLGNAILMGTTRGSLMRWRGNVTSSKKKNDDNTADVFVMSVSRKTGEFRTPMEQVVGGVSPRSSHGHHGGNHLSMFFASLSILICSCLISVVFYWLYKKHSTDKDFLNNNFDFVARNIEDFADIEVEIRHSATGGIHGMYHIDKDDKDDGVNKALSSTISPTDPRLMSASLLKDATFMEDDDDEKHYDLTSKPSNDPNHYDDEDDDDEDGEDKHYRPSKKKFDLAKRRASYNGLVDSYDTIWKDIEEISIDSTKNPPQEAFDKSIV</sequence>
<keyword evidence="2" id="KW-0472">Membrane</keyword>
<organism evidence="4">
    <name type="scientific">Ditylum brightwellii</name>
    <dbReference type="NCBI Taxonomy" id="49249"/>
    <lineage>
        <taxon>Eukaryota</taxon>
        <taxon>Sar</taxon>
        <taxon>Stramenopiles</taxon>
        <taxon>Ochrophyta</taxon>
        <taxon>Bacillariophyta</taxon>
        <taxon>Mediophyceae</taxon>
        <taxon>Lithodesmiophycidae</taxon>
        <taxon>Lithodesmiales</taxon>
        <taxon>Lithodesmiaceae</taxon>
        <taxon>Ditylum</taxon>
    </lineage>
</organism>
<dbReference type="PANTHER" id="PTHR35580">
    <property type="entry name" value="CELL SURFACE GLYCOPROTEIN (S-LAYER PROTEIN)-LIKE PROTEIN"/>
    <property type="match status" value="1"/>
</dbReference>
<dbReference type="AlphaFoldDB" id="A0A7S2A0B8"/>
<feature type="signal peptide" evidence="3">
    <location>
        <begin position="1"/>
        <end position="27"/>
    </location>
</feature>
<feature type="region of interest" description="Disordered" evidence="1">
    <location>
        <begin position="749"/>
        <end position="787"/>
    </location>
</feature>
<keyword evidence="3" id="KW-0732">Signal</keyword>
<dbReference type="PANTHER" id="PTHR35580:SF1">
    <property type="entry name" value="PHYTASE-LIKE DOMAIN-CONTAINING PROTEIN"/>
    <property type="match status" value="1"/>
</dbReference>
<feature type="transmembrane region" description="Helical" evidence="2">
    <location>
        <begin position="639"/>
        <end position="663"/>
    </location>
</feature>
<keyword evidence="2" id="KW-1133">Transmembrane helix</keyword>
<dbReference type="InterPro" id="IPR052918">
    <property type="entry name" value="Motility_Chemotaxis_Reg"/>
</dbReference>
<name>A0A7S2A0B8_9STRA</name>